<keyword evidence="4" id="KW-1185">Reference proteome</keyword>
<dbReference type="Gene3D" id="3.90.79.10">
    <property type="entry name" value="Nucleoside Triphosphate Pyrophosphohydrolase"/>
    <property type="match status" value="1"/>
</dbReference>
<sequence>MAIQPPRKQDESPRARPTAVVQLQLPSIDIEYKQRLGGGNWLDLIEIEYCKPSSGTANDQALFPASTSCLSTAPANALPKRFAYEVCCRCHSKAIDQTISLADDAIEAADMIAILKQRNEPPRMVLVVQFRPATGLYTIEWPSGLIDPGESIAEAALRELWEETGYHGTVISQSPALPCEPGLTSSKSCIVHIEIDGDALRNSDPRTHGGEDEWSLQTALLPLDGLLPSLLDLTRHYHPKLVIDSRLYSFAQGLVLGQLHWPTVK</sequence>
<gene>
    <name evidence="3" type="ORF">H4R34_003543</name>
</gene>
<dbReference type="PANTHER" id="PTHR11839:SF1">
    <property type="entry name" value="ADP-SUGAR PYROPHOSPHATASE"/>
    <property type="match status" value="1"/>
</dbReference>
<dbReference type="GO" id="GO:0019693">
    <property type="term" value="P:ribose phosphate metabolic process"/>
    <property type="evidence" value="ECO:0007669"/>
    <property type="project" value="TreeGrafter"/>
</dbReference>
<evidence type="ECO:0000313" key="4">
    <source>
        <dbReference type="Proteomes" id="UP001151582"/>
    </source>
</evidence>
<dbReference type="Pfam" id="PF00293">
    <property type="entry name" value="NUDIX"/>
    <property type="match status" value="1"/>
</dbReference>
<evidence type="ECO:0000313" key="3">
    <source>
        <dbReference type="EMBL" id="KAJ1977533.1"/>
    </source>
</evidence>
<dbReference type="InterPro" id="IPR015797">
    <property type="entry name" value="NUDIX_hydrolase-like_dom_sf"/>
</dbReference>
<evidence type="ECO:0000259" key="2">
    <source>
        <dbReference type="PROSITE" id="PS51462"/>
    </source>
</evidence>
<protein>
    <recommendedName>
        <fullName evidence="2">Nudix hydrolase domain-containing protein</fullName>
    </recommendedName>
</protein>
<name>A0A9W8E8Y8_9FUNG</name>
<dbReference type="PROSITE" id="PS51462">
    <property type="entry name" value="NUDIX"/>
    <property type="match status" value="1"/>
</dbReference>
<dbReference type="EMBL" id="JANBQB010000340">
    <property type="protein sequence ID" value="KAJ1977533.1"/>
    <property type="molecule type" value="Genomic_DNA"/>
</dbReference>
<dbReference type="CDD" id="cd18888">
    <property type="entry name" value="NUDIX_ADPRase_Nudt5"/>
    <property type="match status" value="1"/>
</dbReference>
<dbReference type="InterPro" id="IPR020084">
    <property type="entry name" value="NUDIX_hydrolase_CS"/>
</dbReference>
<evidence type="ECO:0000256" key="1">
    <source>
        <dbReference type="ARBA" id="ARBA00022801"/>
    </source>
</evidence>
<dbReference type="AlphaFoldDB" id="A0A9W8E8Y8"/>
<organism evidence="3 4">
    <name type="scientific">Dimargaris verticillata</name>
    <dbReference type="NCBI Taxonomy" id="2761393"/>
    <lineage>
        <taxon>Eukaryota</taxon>
        <taxon>Fungi</taxon>
        <taxon>Fungi incertae sedis</taxon>
        <taxon>Zoopagomycota</taxon>
        <taxon>Kickxellomycotina</taxon>
        <taxon>Dimargaritomycetes</taxon>
        <taxon>Dimargaritales</taxon>
        <taxon>Dimargaritaceae</taxon>
        <taxon>Dimargaris</taxon>
    </lineage>
</organism>
<dbReference type="PANTHER" id="PTHR11839">
    <property type="entry name" value="UDP/ADP-SUGAR PYROPHOSPHATASE"/>
    <property type="match status" value="1"/>
</dbReference>
<dbReference type="GO" id="GO:0016787">
    <property type="term" value="F:hydrolase activity"/>
    <property type="evidence" value="ECO:0007669"/>
    <property type="project" value="UniProtKB-KW"/>
</dbReference>
<reference evidence="3" key="1">
    <citation type="submission" date="2022-07" db="EMBL/GenBank/DDBJ databases">
        <title>Phylogenomic reconstructions and comparative analyses of Kickxellomycotina fungi.</title>
        <authorList>
            <person name="Reynolds N.K."/>
            <person name="Stajich J.E."/>
            <person name="Barry K."/>
            <person name="Grigoriev I.V."/>
            <person name="Crous P."/>
            <person name="Smith M.E."/>
        </authorList>
    </citation>
    <scope>NUCLEOTIDE SEQUENCE</scope>
    <source>
        <strain evidence="3">RSA 567</strain>
    </source>
</reference>
<feature type="domain" description="Nudix hydrolase" evidence="2">
    <location>
        <begin position="105"/>
        <end position="247"/>
    </location>
</feature>
<dbReference type="OrthoDB" id="10249920at2759"/>
<dbReference type="SUPFAM" id="SSF55811">
    <property type="entry name" value="Nudix"/>
    <property type="match status" value="1"/>
</dbReference>
<dbReference type="PROSITE" id="PS00893">
    <property type="entry name" value="NUDIX_BOX"/>
    <property type="match status" value="1"/>
</dbReference>
<keyword evidence="1" id="KW-0378">Hydrolase</keyword>
<proteinExistence type="predicted"/>
<dbReference type="InterPro" id="IPR000086">
    <property type="entry name" value="NUDIX_hydrolase_dom"/>
</dbReference>
<dbReference type="Proteomes" id="UP001151582">
    <property type="component" value="Unassembled WGS sequence"/>
</dbReference>
<dbReference type="GO" id="GO:0006753">
    <property type="term" value="P:nucleoside phosphate metabolic process"/>
    <property type="evidence" value="ECO:0007669"/>
    <property type="project" value="TreeGrafter"/>
</dbReference>
<accession>A0A9W8E8Y8</accession>
<comment type="caution">
    <text evidence="3">The sequence shown here is derived from an EMBL/GenBank/DDBJ whole genome shotgun (WGS) entry which is preliminary data.</text>
</comment>